<dbReference type="Pfam" id="PF00501">
    <property type="entry name" value="AMP-binding"/>
    <property type="match status" value="1"/>
</dbReference>
<dbReference type="SMART" id="SM00823">
    <property type="entry name" value="PKS_PP"/>
    <property type="match status" value="1"/>
</dbReference>
<protein>
    <submittedName>
        <fullName evidence="9">Non-ribosomal peptide synthetase</fullName>
    </submittedName>
</protein>
<dbReference type="SUPFAM" id="SSF56801">
    <property type="entry name" value="Acetyl-CoA synthetase-like"/>
    <property type="match status" value="1"/>
</dbReference>
<evidence type="ECO:0000313" key="9">
    <source>
        <dbReference type="EMBL" id="MFD1989989.1"/>
    </source>
</evidence>
<dbReference type="Gene3D" id="3.30.300.30">
    <property type="match status" value="1"/>
</dbReference>
<dbReference type="Proteomes" id="UP001597403">
    <property type="component" value="Unassembled WGS sequence"/>
</dbReference>
<dbReference type="SUPFAM" id="SSF47336">
    <property type="entry name" value="ACP-like"/>
    <property type="match status" value="1"/>
</dbReference>
<evidence type="ECO:0000259" key="8">
    <source>
        <dbReference type="PROSITE" id="PS50075"/>
    </source>
</evidence>
<name>A0ABW4UV60_9BACL</name>
<dbReference type="Gene3D" id="3.30.559.30">
    <property type="entry name" value="Nonribosomal peptide synthetase, condensation domain"/>
    <property type="match status" value="1"/>
</dbReference>
<dbReference type="InterPro" id="IPR036736">
    <property type="entry name" value="ACP-like_sf"/>
</dbReference>
<dbReference type="Pfam" id="PF00668">
    <property type="entry name" value="Condensation"/>
    <property type="match status" value="1"/>
</dbReference>
<keyword evidence="10" id="KW-1185">Reference proteome</keyword>
<reference evidence="10" key="1">
    <citation type="journal article" date="2019" name="Int. J. Syst. Evol. Microbiol.">
        <title>The Global Catalogue of Microorganisms (GCM) 10K type strain sequencing project: providing services to taxonomists for standard genome sequencing and annotation.</title>
        <authorList>
            <consortium name="The Broad Institute Genomics Platform"/>
            <consortium name="The Broad Institute Genome Sequencing Center for Infectious Disease"/>
            <person name="Wu L."/>
            <person name="Ma J."/>
        </authorList>
    </citation>
    <scope>NUCLEOTIDE SEQUENCE [LARGE SCALE GENOMIC DNA]</scope>
    <source>
        <strain evidence="10">CGMCC 1.15067</strain>
    </source>
</reference>
<dbReference type="InterPro" id="IPR001242">
    <property type="entry name" value="Condensation_dom"/>
</dbReference>
<dbReference type="RefSeq" id="WP_204823704.1">
    <property type="nucleotide sequence ID" value="NZ_JBHUGF010000010.1"/>
</dbReference>
<dbReference type="InterPro" id="IPR020845">
    <property type="entry name" value="AMP-binding_CS"/>
</dbReference>
<comment type="caution">
    <text evidence="9">The sequence shown here is derived from an EMBL/GenBank/DDBJ whole genome shotgun (WGS) entry which is preliminary data.</text>
</comment>
<evidence type="ECO:0000256" key="3">
    <source>
        <dbReference type="ARBA" id="ARBA00022450"/>
    </source>
</evidence>
<dbReference type="PANTHER" id="PTHR45527">
    <property type="entry name" value="NONRIBOSOMAL PEPTIDE SYNTHETASE"/>
    <property type="match status" value="1"/>
</dbReference>
<evidence type="ECO:0000256" key="4">
    <source>
        <dbReference type="ARBA" id="ARBA00022553"/>
    </source>
</evidence>
<keyword evidence="6" id="KW-0045">Antibiotic biosynthesis</keyword>
<dbReference type="CDD" id="cd05930">
    <property type="entry name" value="A_NRPS"/>
    <property type="match status" value="1"/>
</dbReference>
<dbReference type="InterPro" id="IPR020806">
    <property type="entry name" value="PKS_PP-bd"/>
</dbReference>
<dbReference type="EMBL" id="JBHUGF010000010">
    <property type="protein sequence ID" value="MFD1989989.1"/>
    <property type="molecule type" value="Genomic_DNA"/>
</dbReference>
<dbReference type="Gene3D" id="3.40.50.980">
    <property type="match status" value="2"/>
</dbReference>
<evidence type="ECO:0000256" key="1">
    <source>
        <dbReference type="ARBA" id="ARBA00001957"/>
    </source>
</evidence>
<feature type="domain" description="Carrier" evidence="8">
    <location>
        <begin position="998"/>
        <end position="1073"/>
    </location>
</feature>
<comment type="similarity">
    <text evidence="2">Belongs to the ATP-dependent AMP-binding enzyme family.</text>
</comment>
<keyword evidence="5" id="KW-0677">Repeat</keyword>
<organism evidence="9 10">
    <name type="scientific">Paenibacillus nicotianae</name>
    <dbReference type="NCBI Taxonomy" id="1526551"/>
    <lineage>
        <taxon>Bacteria</taxon>
        <taxon>Bacillati</taxon>
        <taxon>Bacillota</taxon>
        <taxon>Bacilli</taxon>
        <taxon>Bacillales</taxon>
        <taxon>Paenibacillaceae</taxon>
        <taxon>Paenibacillus</taxon>
    </lineage>
</organism>
<evidence type="ECO:0000256" key="7">
    <source>
        <dbReference type="ARBA" id="ARBA00023268"/>
    </source>
</evidence>
<dbReference type="Gene3D" id="1.10.1200.10">
    <property type="entry name" value="ACP-like"/>
    <property type="match status" value="1"/>
</dbReference>
<accession>A0ABW4UV60</accession>
<keyword evidence="3" id="KW-0596">Phosphopantetheine</keyword>
<dbReference type="CDD" id="cd19531">
    <property type="entry name" value="LCL_NRPS-like"/>
    <property type="match status" value="1"/>
</dbReference>
<dbReference type="InterPro" id="IPR009081">
    <property type="entry name" value="PP-bd_ACP"/>
</dbReference>
<evidence type="ECO:0000256" key="5">
    <source>
        <dbReference type="ARBA" id="ARBA00022737"/>
    </source>
</evidence>
<evidence type="ECO:0000256" key="2">
    <source>
        <dbReference type="ARBA" id="ARBA00006432"/>
    </source>
</evidence>
<dbReference type="PROSITE" id="PS50075">
    <property type="entry name" value="CARRIER"/>
    <property type="match status" value="1"/>
</dbReference>
<dbReference type="NCBIfam" id="TIGR01733">
    <property type="entry name" value="AA-adenyl-dom"/>
    <property type="match status" value="1"/>
</dbReference>
<keyword evidence="4" id="KW-0597">Phosphoprotein</keyword>
<evidence type="ECO:0000256" key="6">
    <source>
        <dbReference type="ARBA" id="ARBA00023194"/>
    </source>
</evidence>
<dbReference type="Gene3D" id="3.30.559.10">
    <property type="entry name" value="Chloramphenicol acetyltransferase-like domain"/>
    <property type="match status" value="1"/>
</dbReference>
<proteinExistence type="inferred from homology"/>
<dbReference type="InterPro" id="IPR010071">
    <property type="entry name" value="AA_adenyl_dom"/>
</dbReference>
<dbReference type="SUPFAM" id="SSF52777">
    <property type="entry name" value="CoA-dependent acyltransferases"/>
    <property type="match status" value="2"/>
</dbReference>
<sequence>MTNDQTAEQKKKLAAFLQNRMSRINEDRISKRNVDTPIPLSFAQQRLWFFDQLAPGNSAYNDPLIFDLKGKINKNTLESAINHIIKRHEVLRTTFTTDANEEPIQVIKDHLEIKFKSYDLKMLSAKDRDHKSTQIIYDEALASFDLQKGPLVRISYIEFEPEHHVLQISIHHIIFDGWTLSNFLKELKTIYEALIIEQSIPLQELEIQYADFSIWQRQLFQGNKMENQIKYWKEYLKDANTTLEFPLDESRPNQWSFNGSHEKKIINNKLLQGIQQLGKEENTTLFTTLLAMFTILMNKYTDQEDIIIGSVNANRNRVEIEPLIGFFVNMLPIRTKLDSTMSFHTILQQVRINCLGAFANQDIPFEQLVKLSNVQRDASRAPLVQVTFSLQSANHIPTTLGEAEFEYKEFVIPTSKFDLSMDLSVEKEGLRMFASYNTDIFLAEKIKKMLLHFETLIEAIIDRPHSPISELSILPAQEENNIIHNLGQNEKQYLNSDQAVHHIFENIVSTYPHQIAVRFQDEQISYEDLNNRANQLAYFIHEQGLNTSSVGICMDRSIDMIVSIIAILKSGAGYVPIDSSYPIDRIQRVIEDSDMKMILTQSEHLNKLNGIDIHTIEYKQHFFENLNTNNPNFSVNDDNLAYIIFTSGSTGTPKGVKIGQDALVNFIFSCIDMMDITPEDHILQFASLSFDVSVFEIFSALLSGAELYVDHRDHLIQPEHLTEIMIKQKITIVDLPPVMLTYLEPQHFPDLRLMFIGTEAFSGELVTRWQSPNRRFINAYGPTEATCAVTFEECHGTYKYSPPIGKPMANQELYVLNKSMQLVPIGVPGELYISGKGLSQGYVNQENLNQKLFIDNPFSSYNKMYKTGDLVKWLPQGSLEYLGRIDNQVKIKGFRIELGEIAAVLYKHSQIKNVHIAVREDLPNGKGLVAYLVSKYPQQESPTNSALRSYLAKDLPNYMIPQYFEFLEYLPVNPSGKIDFRQLPLPDFNKRNTSTDIKPSKKIEKEVASIFEKILGVQNIIMTDNFFDLGGDSLQATQCISRLRNLLQIDISLQILFSNPSLDDLIQALIEIEPDIEEQLELLSILEGMSEADVKNLLQN</sequence>
<keyword evidence="7" id="KW-0511">Multifunctional enzyme</keyword>
<dbReference type="PANTHER" id="PTHR45527:SF1">
    <property type="entry name" value="FATTY ACID SYNTHASE"/>
    <property type="match status" value="1"/>
</dbReference>
<dbReference type="Pfam" id="PF00550">
    <property type="entry name" value="PP-binding"/>
    <property type="match status" value="1"/>
</dbReference>
<dbReference type="InterPro" id="IPR023213">
    <property type="entry name" value="CAT-like_dom_sf"/>
</dbReference>
<dbReference type="InterPro" id="IPR000873">
    <property type="entry name" value="AMP-dep_synth/lig_dom"/>
</dbReference>
<comment type="cofactor">
    <cofactor evidence="1">
        <name>pantetheine 4'-phosphate</name>
        <dbReference type="ChEBI" id="CHEBI:47942"/>
    </cofactor>
</comment>
<dbReference type="PROSITE" id="PS00455">
    <property type="entry name" value="AMP_BINDING"/>
    <property type="match status" value="1"/>
</dbReference>
<gene>
    <name evidence="9" type="ORF">ACFSGI_08465</name>
</gene>
<dbReference type="Gene3D" id="2.30.38.10">
    <property type="entry name" value="Luciferase, Domain 3"/>
    <property type="match status" value="1"/>
</dbReference>
<dbReference type="Pfam" id="PF13193">
    <property type="entry name" value="AMP-binding_C"/>
    <property type="match status" value="1"/>
</dbReference>
<evidence type="ECO:0000313" key="10">
    <source>
        <dbReference type="Proteomes" id="UP001597403"/>
    </source>
</evidence>
<dbReference type="InterPro" id="IPR025110">
    <property type="entry name" value="AMP-bd_C"/>
</dbReference>
<dbReference type="InterPro" id="IPR045851">
    <property type="entry name" value="AMP-bd_C_sf"/>
</dbReference>